<organism evidence="1 2">
    <name type="scientific">Glycomyces paridis</name>
    <dbReference type="NCBI Taxonomy" id="2126555"/>
    <lineage>
        <taxon>Bacteria</taxon>
        <taxon>Bacillati</taxon>
        <taxon>Actinomycetota</taxon>
        <taxon>Actinomycetes</taxon>
        <taxon>Glycomycetales</taxon>
        <taxon>Glycomycetaceae</taxon>
        <taxon>Glycomyces</taxon>
    </lineage>
</organism>
<dbReference type="PANTHER" id="PTHR43611:SF3">
    <property type="entry name" value="FLAVIN MONONUCLEOTIDE HYDROLASE 1, CHLOROPLATIC"/>
    <property type="match status" value="1"/>
</dbReference>
<name>A0A4S8PAJ2_9ACTN</name>
<keyword evidence="2" id="KW-1185">Reference proteome</keyword>
<proteinExistence type="predicted"/>
<gene>
    <name evidence="1" type="ORF">E9998_15635</name>
</gene>
<evidence type="ECO:0000313" key="1">
    <source>
        <dbReference type="EMBL" id="THV27287.1"/>
    </source>
</evidence>
<dbReference type="PANTHER" id="PTHR43611">
    <property type="entry name" value="ALPHA-D-GLUCOSE 1-PHOSPHATE PHOSPHATASE"/>
    <property type="match status" value="1"/>
</dbReference>
<evidence type="ECO:0000313" key="2">
    <source>
        <dbReference type="Proteomes" id="UP000305792"/>
    </source>
</evidence>
<dbReference type="SUPFAM" id="SSF56784">
    <property type="entry name" value="HAD-like"/>
    <property type="match status" value="1"/>
</dbReference>
<dbReference type="InterPro" id="IPR023214">
    <property type="entry name" value="HAD_sf"/>
</dbReference>
<dbReference type="EMBL" id="STGX01000011">
    <property type="protein sequence ID" value="THV27287.1"/>
    <property type="molecule type" value="Genomic_DNA"/>
</dbReference>
<dbReference type="Gene3D" id="1.10.150.240">
    <property type="entry name" value="Putative phosphatase, domain 2"/>
    <property type="match status" value="1"/>
</dbReference>
<dbReference type="InterPro" id="IPR036412">
    <property type="entry name" value="HAD-like_sf"/>
</dbReference>
<sequence length="200" mass="21530">MNVRVLVVDIGSVLFAFDPDRRLALLARRTGMPAAFLHRRLFASGFETRCEAGEFTADEIAAEVRDRTGFDGGAEELSALWTSAFTLDAAVLDALTATELPLAIFSNNGPLFADYFDARFPEAAQWFRHRCFASGLKARKPEAAAFALVERRLEASFGSAPGDLTLIDDNGDNTAAASARGWRAHTFAGVAGLREALAGT</sequence>
<dbReference type="Proteomes" id="UP000305792">
    <property type="component" value="Unassembled WGS sequence"/>
</dbReference>
<comment type="caution">
    <text evidence="1">The sequence shown here is derived from an EMBL/GenBank/DDBJ whole genome shotgun (WGS) entry which is preliminary data.</text>
</comment>
<reference evidence="1 2" key="1">
    <citation type="journal article" date="2018" name="Int. J. Syst. Evol. Microbiol.">
        <title>Glycomyces paridis sp. nov., isolated from the medicinal plant Paris polyphylla.</title>
        <authorList>
            <person name="Fang X.M."/>
            <person name="Bai J.L."/>
            <person name="Su J."/>
            <person name="Zhao L.L."/>
            <person name="Liu H.Y."/>
            <person name="Ma B.P."/>
            <person name="Zhang Y.Q."/>
            <person name="Yu L.Y."/>
        </authorList>
    </citation>
    <scope>NUCLEOTIDE SEQUENCE [LARGE SCALE GENOMIC DNA]</scope>
    <source>
        <strain evidence="1 2">CPCC 204357</strain>
    </source>
</reference>
<dbReference type="AlphaFoldDB" id="A0A4S8PAJ2"/>
<dbReference type="Gene3D" id="3.40.50.1000">
    <property type="entry name" value="HAD superfamily/HAD-like"/>
    <property type="match status" value="1"/>
</dbReference>
<protein>
    <recommendedName>
        <fullName evidence="3">HAD family phosphatase</fullName>
    </recommendedName>
</protein>
<evidence type="ECO:0008006" key="3">
    <source>
        <dbReference type="Google" id="ProtNLM"/>
    </source>
</evidence>
<dbReference type="OrthoDB" id="9797415at2"/>
<dbReference type="RefSeq" id="WP_136530630.1">
    <property type="nucleotide sequence ID" value="NZ_STGX01000011.1"/>
</dbReference>
<dbReference type="InterPro" id="IPR023198">
    <property type="entry name" value="PGP-like_dom2"/>
</dbReference>
<accession>A0A4S8PAJ2</accession>